<evidence type="ECO:0000256" key="3">
    <source>
        <dbReference type="SAM" id="SignalP"/>
    </source>
</evidence>
<protein>
    <submittedName>
        <fullName evidence="4">Uncharacterized protein</fullName>
    </submittedName>
</protein>
<keyword evidence="2" id="KW-1133">Transmembrane helix</keyword>
<evidence type="ECO:0000256" key="1">
    <source>
        <dbReference type="SAM" id="MobiDB-lite"/>
    </source>
</evidence>
<feature type="region of interest" description="Disordered" evidence="1">
    <location>
        <begin position="28"/>
        <end position="51"/>
    </location>
</feature>
<dbReference type="EMBL" id="CM000143">
    <property type="protein sequence ID" value="EEE65523.1"/>
    <property type="molecule type" value="Genomic_DNA"/>
</dbReference>
<keyword evidence="2" id="KW-0472">Membrane</keyword>
<dbReference type="AlphaFoldDB" id="B9FSR2"/>
<feature type="chain" id="PRO_5002881607" evidence="3">
    <location>
        <begin position="26"/>
        <end position="137"/>
    </location>
</feature>
<sequence length="137" mass="14398">MVIIVMARPVVIVVVVVAVVAVASGGAGKEEGRDVGEGRRRRPSGHGRCAASRHRTSIARGLARRRGRRTSSSPVAVVVVVVVIVVVVVAQCAVTVARKDGREVGEEEEKEIGIEVGGWSDSGKCIKIKTLVIAARI</sequence>
<name>B9FSR2_ORYSJ</name>
<keyword evidence="3" id="KW-0732">Signal</keyword>
<reference evidence="4" key="2">
    <citation type="submission" date="2008-12" db="EMBL/GenBank/DDBJ databases">
        <title>Improved gene annotation of the rice (Oryza sativa) genomes.</title>
        <authorList>
            <person name="Wang J."/>
            <person name="Li R."/>
            <person name="Fan W."/>
            <person name="Huang Q."/>
            <person name="Zhang J."/>
            <person name="Zhou Y."/>
            <person name="Hu Y."/>
            <person name="Zi S."/>
            <person name="Li J."/>
            <person name="Ni P."/>
            <person name="Zheng H."/>
            <person name="Zhang Y."/>
            <person name="Zhao M."/>
            <person name="Hao Q."/>
            <person name="McDermott J."/>
            <person name="Samudrala R."/>
            <person name="Kristiansen K."/>
            <person name="Wong G.K.-S."/>
        </authorList>
    </citation>
    <scope>NUCLEOTIDE SEQUENCE</scope>
</reference>
<feature type="compositionally biased region" description="Basic residues" evidence="1">
    <location>
        <begin position="39"/>
        <end position="51"/>
    </location>
</feature>
<feature type="compositionally biased region" description="Basic and acidic residues" evidence="1">
    <location>
        <begin position="28"/>
        <end position="38"/>
    </location>
</feature>
<feature type="signal peptide" evidence="3">
    <location>
        <begin position="1"/>
        <end position="25"/>
    </location>
</feature>
<reference evidence="4" key="1">
    <citation type="journal article" date="2005" name="PLoS Biol.">
        <title>The genomes of Oryza sativa: a history of duplications.</title>
        <authorList>
            <person name="Yu J."/>
            <person name="Wang J."/>
            <person name="Lin W."/>
            <person name="Li S."/>
            <person name="Li H."/>
            <person name="Zhou J."/>
            <person name="Ni P."/>
            <person name="Dong W."/>
            <person name="Hu S."/>
            <person name="Zeng C."/>
            <person name="Zhang J."/>
            <person name="Zhang Y."/>
            <person name="Li R."/>
            <person name="Xu Z."/>
            <person name="Li S."/>
            <person name="Li X."/>
            <person name="Zheng H."/>
            <person name="Cong L."/>
            <person name="Lin L."/>
            <person name="Yin J."/>
            <person name="Geng J."/>
            <person name="Li G."/>
            <person name="Shi J."/>
            <person name="Liu J."/>
            <person name="Lv H."/>
            <person name="Li J."/>
            <person name="Wang J."/>
            <person name="Deng Y."/>
            <person name="Ran L."/>
            <person name="Shi X."/>
            <person name="Wang X."/>
            <person name="Wu Q."/>
            <person name="Li C."/>
            <person name="Ren X."/>
            <person name="Wang J."/>
            <person name="Wang X."/>
            <person name="Li D."/>
            <person name="Liu D."/>
            <person name="Zhang X."/>
            <person name="Ji Z."/>
            <person name="Zhao W."/>
            <person name="Sun Y."/>
            <person name="Zhang Z."/>
            <person name="Bao J."/>
            <person name="Han Y."/>
            <person name="Dong L."/>
            <person name="Ji J."/>
            <person name="Chen P."/>
            <person name="Wu S."/>
            <person name="Liu J."/>
            <person name="Xiao Y."/>
            <person name="Bu D."/>
            <person name="Tan J."/>
            <person name="Yang L."/>
            <person name="Ye C."/>
            <person name="Zhang J."/>
            <person name="Xu J."/>
            <person name="Zhou Y."/>
            <person name="Yu Y."/>
            <person name="Zhang B."/>
            <person name="Zhuang S."/>
            <person name="Wei H."/>
            <person name="Liu B."/>
            <person name="Lei M."/>
            <person name="Yu H."/>
            <person name="Li Y."/>
            <person name="Xu H."/>
            <person name="Wei S."/>
            <person name="He X."/>
            <person name="Fang L."/>
            <person name="Zhang Z."/>
            <person name="Zhang Y."/>
            <person name="Huang X."/>
            <person name="Su Z."/>
            <person name="Tong W."/>
            <person name="Li J."/>
            <person name="Tong Z."/>
            <person name="Li S."/>
            <person name="Ye J."/>
            <person name="Wang L."/>
            <person name="Fang L."/>
            <person name="Lei T."/>
            <person name="Chen C."/>
            <person name="Chen H."/>
            <person name="Xu Z."/>
            <person name="Li H."/>
            <person name="Huang H."/>
            <person name="Zhang F."/>
            <person name="Xu H."/>
            <person name="Li N."/>
            <person name="Zhao C."/>
            <person name="Li S."/>
            <person name="Dong L."/>
            <person name="Huang Y."/>
            <person name="Li L."/>
            <person name="Xi Y."/>
            <person name="Qi Q."/>
            <person name="Li W."/>
            <person name="Zhang B."/>
            <person name="Hu W."/>
            <person name="Zhang Y."/>
            <person name="Tian X."/>
            <person name="Jiao Y."/>
            <person name="Liang X."/>
            <person name="Jin J."/>
            <person name="Gao L."/>
            <person name="Zheng W."/>
            <person name="Hao B."/>
            <person name="Liu S."/>
            <person name="Wang W."/>
            <person name="Yuan L."/>
            <person name="Cao M."/>
            <person name="McDermott J."/>
            <person name="Samudrala R."/>
            <person name="Wang J."/>
            <person name="Wong G.K."/>
            <person name="Yang H."/>
        </authorList>
    </citation>
    <scope>NUCLEOTIDE SEQUENCE [LARGE SCALE GENOMIC DNA]</scope>
</reference>
<accession>B9FSR2</accession>
<proteinExistence type="predicted"/>
<evidence type="ECO:0000256" key="2">
    <source>
        <dbReference type="SAM" id="Phobius"/>
    </source>
</evidence>
<evidence type="ECO:0000313" key="4">
    <source>
        <dbReference type="EMBL" id="EEE65523.1"/>
    </source>
</evidence>
<dbReference type="Proteomes" id="UP000007752">
    <property type="component" value="Chromosome 6"/>
</dbReference>
<gene>
    <name evidence="4" type="ORF">OsJ_20970</name>
</gene>
<keyword evidence="2" id="KW-0812">Transmembrane</keyword>
<feature type="transmembrane region" description="Helical" evidence="2">
    <location>
        <begin position="75"/>
        <end position="97"/>
    </location>
</feature>
<organism evidence="4">
    <name type="scientific">Oryza sativa subsp. japonica</name>
    <name type="common">Rice</name>
    <dbReference type="NCBI Taxonomy" id="39947"/>
    <lineage>
        <taxon>Eukaryota</taxon>
        <taxon>Viridiplantae</taxon>
        <taxon>Streptophyta</taxon>
        <taxon>Embryophyta</taxon>
        <taxon>Tracheophyta</taxon>
        <taxon>Spermatophyta</taxon>
        <taxon>Magnoliopsida</taxon>
        <taxon>Liliopsida</taxon>
        <taxon>Poales</taxon>
        <taxon>Poaceae</taxon>
        <taxon>BOP clade</taxon>
        <taxon>Oryzoideae</taxon>
        <taxon>Oryzeae</taxon>
        <taxon>Oryzinae</taxon>
        <taxon>Oryza</taxon>
        <taxon>Oryza sativa</taxon>
    </lineage>
</organism>